<dbReference type="InterPro" id="IPR042100">
    <property type="entry name" value="Bug_dom1"/>
</dbReference>
<comment type="similarity">
    <text evidence="1">Belongs to the UPF0065 (bug) family.</text>
</comment>
<evidence type="ECO:0000313" key="3">
    <source>
        <dbReference type="Proteomes" id="UP000267521"/>
    </source>
</evidence>
<dbReference type="Pfam" id="PF03401">
    <property type="entry name" value="TctC"/>
    <property type="match status" value="1"/>
</dbReference>
<dbReference type="RefSeq" id="WP_122239259.1">
    <property type="nucleotide sequence ID" value="NZ_RDQM01000018.1"/>
</dbReference>
<dbReference type="PANTHER" id="PTHR42928:SF5">
    <property type="entry name" value="BLR1237 PROTEIN"/>
    <property type="match status" value="1"/>
</dbReference>
<dbReference type="InterPro" id="IPR005064">
    <property type="entry name" value="BUG"/>
</dbReference>
<evidence type="ECO:0000256" key="1">
    <source>
        <dbReference type="ARBA" id="ARBA00006987"/>
    </source>
</evidence>
<gene>
    <name evidence="2" type="ORF">EBQ26_11380</name>
</gene>
<reference evidence="2 3" key="1">
    <citation type="submission" date="2018-10" db="EMBL/GenBank/DDBJ databases">
        <title>Comamonadaceae CDC group NO-1 genome sequencing and assembly.</title>
        <authorList>
            <person name="Bernier A.-M."/>
            <person name="Bernard K."/>
        </authorList>
    </citation>
    <scope>NUCLEOTIDE SEQUENCE [LARGE SCALE GENOMIC DNA]</scope>
    <source>
        <strain evidence="2 3">NML970147</strain>
    </source>
</reference>
<organism evidence="2 3">
    <name type="scientific">Allofranklinella schreckenbergeri</name>
    <dbReference type="NCBI Taxonomy" id="1076744"/>
    <lineage>
        <taxon>Bacteria</taxon>
        <taxon>Pseudomonadati</taxon>
        <taxon>Pseudomonadota</taxon>
        <taxon>Betaproteobacteria</taxon>
        <taxon>Burkholderiales</taxon>
        <taxon>Comamonadaceae</taxon>
        <taxon>Allofranklinella</taxon>
    </lineage>
</organism>
<dbReference type="PIRSF" id="PIRSF017082">
    <property type="entry name" value="YflP"/>
    <property type="match status" value="1"/>
</dbReference>
<dbReference type="AlphaFoldDB" id="A0A3M6PXJ7"/>
<evidence type="ECO:0000313" key="2">
    <source>
        <dbReference type="EMBL" id="RMW95104.1"/>
    </source>
</evidence>
<proteinExistence type="inferred from homology"/>
<protein>
    <submittedName>
        <fullName evidence="2">Tripartite tricarboxylate transporter substrate binding protein</fullName>
    </submittedName>
</protein>
<accession>A0A3M6PXJ7</accession>
<dbReference type="PANTHER" id="PTHR42928">
    <property type="entry name" value="TRICARBOXYLATE-BINDING PROTEIN"/>
    <property type="match status" value="1"/>
</dbReference>
<name>A0A3M6PXJ7_9BURK</name>
<dbReference type="Gene3D" id="3.40.190.10">
    <property type="entry name" value="Periplasmic binding protein-like II"/>
    <property type="match status" value="1"/>
</dbReference>
<comment type="caution">
    <text evidence="2">The sequence shown here is derived from an EMBL/GenBank/DDBJ whole genome shotgun (WGS) entry which is preliminary data.</text>
</comment>
<sequence length="347" mass="35907">MLDVCATEDEATPVLGRRALLLVGASACLCAAWPGALAQTAPAGQGRAAWPHKPLSLIVPFGAGGVADVTARTVARAMEADLGQPLVIDNRPGAGGITATSAAVRAQPDGHTLLLISNATAISATLFPKQPFDARRDLQAVSTLGHFDLAVCVRQDAPWQNLAQMLRFAKDQPGKLSIGTIAVGSTQNLTAQMLKAQAGVDALVVPYKSSPEVVTALRSGQIDVAVDILSPLLAHVTAGSIRALAVTAAARHPLLPDTPTAAEAGLADFLVSSWNGLAVPQRTPPAVVQRLNAAVHHALAQDEVQQQLTRLGVRPAASTAEGLAQLLESDTLRWRKVIEAAGMAPVA</sequence>
<dbReference type="EMBL" id="RDQM01000018">
    <property type="protein sequence ID" value="RMW95104.1"/>
    <property type="molecule type" value="Genomic_DNA"/>
</dbReference>
<dbReference type="Proteomes" id="UP000267521">
    <property type="component" value="Unassembled WGS sequence"/>
</dbReference>
<dbReference type="SUPFAM" id="SSF53850">
    <property type="entry name" value="Periplasmic binding protein-like II"/>
    <property type="match status" value="1"/>
</dbReference>
<dbReference type="CDD" id="cd07012">
    <property type="entry name" value="PBP2_Bug_TTT"/>
    <property type="match status" value="1"/>
</dbReference>
<dbReference type="Gene3D" id="3.40.190.150">
    <property type="entry name" value="Bordetella uptake gene, domain 1"/>
    <property type="match status" value="1"/>
</dbReference>